<dbReference type="SUPFAM" id="SSF56784">
    <property type="entry name" value="HAD-like"/>
    <property type="match status" value="1"/>
</dbReference>
<comment type="similarity">
    <text evidence="14">Belongs to the cation transport ATPase (P-type) (TC 3.A.3) family. Type IV subfamily.</text>
</comment>
<evidence type="ECO:0000256" key="1">
    <source>
        <dbReference type="ARBA" id="ARBA00004141"/>
    </source>
</evidence>
<evidence type="ECO:0000256" key="9">
    <source>
        <dbReference type="ARBA" id="ARBA00022989"/>
    </source>
</evidence>
<comment type="caution">
    <text evidence="18">The sequence shown here is derived from an EMBL/GenBank/DDBJ whole genome shotgun (WGS) entry which is preliminary data.</text>
</comment>
<feature type="binding site" evidence="12">
    <location>
        <position position="659"/>
    </location>
    <ligand>
        <name>ATP</name>
        <dbReference type="ChEBI" id="CHEBI:30616"/>
    </ligand>
</feature>
<dbReference type="RefSeq" id="XP_028865043.1">
    <property type="nucleotide sequence ID" value="XM_029009210.1"/>
</dbReference>
<feature type="binding site" evidence="12">
    <location>
        <position position="953"/>
    </location>
    <ligand>
        <name>ATP</name>
        <dbReference type="ChEBI" id="CHEBI:30616"/>
    </ligand>
</feature>
<evidence type="ECO:0000313" key="19">
    <source>
        <dbReference type="Proteomes" id="UP000236319"/>
    </source>
</evidence>
<evidence type="ECO:0000256" key="13">
    <source>
        <dbReference type="PIRSR" id="PIRSR606539-3"/>
    </source>
</evidence>
<gene>
    <name evidence="18" type="ORF">BOVATA_002930</name>
</gene>
<dbReference type="Gene3D" id="3.40.50.1000">
    <property type="entry name" value="HAD superfamily/HAD-like"/>
    <property type="match status" value="2"/>
</dbReference>
<dbReference type="EC" id="7.6.2.1" evidence="14"/>
<evidence type="ECO:0000313" key="18">
    <source>
        <dbReference type="EMBL" id="GBE58800.1"/>
    </source>
</evidence>
<evidence type="ECO:0000256" key="12">
    <source>
        <dbReference type="PIRSR" id="PIRSR606539-2"/>
    </source>
</evidence>
<dbReference type="NCBIfam" id="TIGR01652">
    <property type="entry name" value="ATPase-Plipid"/>
    <property type="match status" value="1"/>
</dbReference>
<dbReference type="SFLD" id="SFLDF00027">
    <property type="entry name" value="p-type_atpase"/>
    <property type="match status" value="1"/>
</dbReference>
<dbReference type="InterPro" id="IPR032630">
    <property type="entry name" value="P_typ_ATPase_c"/>
</dbReference>
<comment type="caution">
    <text evidence="14">Lacks conserved residue(s) required for the propagation of feature annotation.</text>
</comment>
<feature type="binding site" evidence="12">
    <location>
        <position position="488"/>
    </location>
    <ligand>
        <name>ATP</name>
        <dbReference type="ChEBI" id="CHEBI:30616"/>
    </ligand>
</feature>
<dbReference type="Proteomes" id="UP000236319">
    <property type="component" value="Unassembled WGS sequence"/>
</dbReference>
<evidence type="ECO:0000256" key="8">
    <source>
        <dbReference type="ARBA" id="ARBA00022967"/>
    </source>
</evidence>
<evidence type="ECO:0000256" key="5">
    <source>
        <dbReference type="ARBA" id="ARBA00022741"/>
    </source>
</evidence>
<keyword evidence="7 13" id="KW-0460">Magnesium</keyword>
<feature type="binding site" evidence="12">
    <location>
        <position position="592"/>
    </location>
    <ligand>
        <name>ATP</name>
        <dbReference type="ChEBI" id="CHEBI:30616"/>
    </ligand>
</feature>
<feature type="binding site" evidence="12">
    <location>
        <position position="490"/>
    </location>
    <ligand>
        <name>ATP</name>
        <dbReference type="ChEBI" id="CHEBI:30616"/>
    </ligand>
</feature>
<feature type="binding site" evidence="13">
    <location>
        <position position="488"/>
    </location>
    <ligand>
        <name>Mg(2+)</name>
        <dbReference type="ChEBI" id="CHEBI:18420"/>
    </ligand>
</feature>
<feature type="transmembrane region" description="Helical" evidence="14">
    <location>
        <begin position="380"/>
        <end position="400"/>
    </location>
</feature>
<dbReference type="AlphaFoldDB" id="A0A2H6K735"/>
<evidence type="ECO:0000256" key="11">
    <source>
        <dbReference type="PIRSR" id="PIRSR606539-1"/>
    </source>
</evidence>
<dbReference type="PROSITE" id="PS00154">
    <property type="entry name" value="ATPASE_E1_E2"/>
    <property type="match status" value="1"/>
</dbReference>
<reference evidence="18 19" key="1">
    <citation type="journal article" date="2017" name="BMC Genomics">
        <title>Whole-genome assembly of Babesia ovata and comparative genomics between closely related pathogens.</title>
        <authorList>
            <person name="Yamagishi J."/>
            <person name="Asada M."/>
            <person name="Hakimi H."/>
            <person name="Tanaka T.Q."/>
            <person name="Sugimoto C."/>
            <person name="Kawazu S."/>
        </authorList>
    </citation>
    <scope>NUCLEOTIDE SEQUENCE [LARGE SCALE GENOMIC DNA]</scope>
    <source>
        <strain evidence="18 19">Miyake</strain>
    </source>
</reference>
<feature type="domain" description="P-type ATPase A" evidence="15">
    <location>
        <begin position="175"/>
        <end position="239"/>
    </location>
</feature>
<name>A0A2H6K735_9APIC</name>
<feature type="binding site" evidence="13">
    <location>
        <position position="953"/>
    </location>
    <ligand>
        <name>Mg(2+)</name>
        <dbReference type="ChEBI" id="CHEBI:18420"/>
    </ligand>
</feature>
<evidence type="ECO:0000256" key="4">
    <source>
        <dbReference type="ARBA" id="ARBA00022723"/>
    </source>
</evidence>
<feature type="binding site" evidence="12">
    <location>
        <position position="716"/>
    </location>
    <ligand>
        <name>ATP</name>
        <dbReference type="ChEBI" id="CHEBI:30616"/>
    </ligand>
</feature>
<accession>A0A2H6K735</accession>
<feature type="binding site" evidence="12">
    <location>
        <position position="798"/>
    </location>
    <ligand>
        <name>ATP</name>
        <dbReference type="ChEBI" id="CHEBI:30616"/>
    </ligand>
</feature>
<evidence type="ECO:0000256" key="2">
    <source>
        <dbReference type="ARBA" id="ARBA00004308"/>
    </source>
</evidence>
<keyword evidence="10 14" id="KW-0472">Membrane</keyword>
<dbReference type="GO" id="GO:0045332">
    <property type="term" value="P:phospholipid translocation"/>
    <property type="evidence" value="ECO:0007669"/>
    <property type="project" value="TreeGrafter"/>
</dbReference>
<dbReference type="SUPFAM" id="SSF81660">
    <property type="entry name" value="Metal cation-transporting ATPase, ATP-binding domain N"/>
    <property type="match status" value="1"/>
</dbReference>
<feature type="domain" description="P-type ATPase N-terminal" evidence="16">
    <location>
        <begin position="92"/>
        <end position="139"/>
    </location>
</feature>
<dbReference type="SUPFAM" id="SSF81665">
    <property type="entry name" value="Calcium ATPase, transmembrane domain M"/>
    <property type="match status" value="1"/>
</dbReference>
<dbReference type="InterPro" id="IPR006539">
    <property type="entry name" value="P-type_ATPase_IV"/>
</dbReference>
<feature type="binding site" evidence="12">
    <location>
        <position position="922"/>
    </location>
    <ligand>
        <name>ATP</name>
        <dbReference type="ChEBI" id="CHEBI:30616"/>
    </ligand>
</feature>
<dbReference type="GO" id="GO:0005886">
    <property type="term" value="C:plasma membrane"/>
    <property type="evidence" value="ECO:0007669"/>
    <property type="project" value="TreeGrafter"/>
</dbReference>
<dbReference type="Gene3D" id="3.40.1110.10">
    <property type="entry name" value="Calcium-transporting ATPase, cytoplasmic domain N"/>
    <property type="match status" value="2"/>
</dbReference>
<dbReference type="GO" id="GO:0000287">
    <property type="term" value="F:magnesium ion binding"/>
    <property type="evidence" value="ECO:0007669"/>
    <property type="project" value="UniProtKB-UniRule"/>
</dbReference>
<feature type="active site" description="4-aspartylphosphate intermediate" evidence="11">
    <location>
        <position position="488"/>
    </location>
</feature>
<dbReference type="Gene3D" id="1.20.1110.10">
    <property type="entry name" value="Calcium-transporting ATPase, transmembrane domain"/>
    <property type="match status" value="1"/>
</dbReference>
<dbReference type="InterPro" id="IPR008250">
    <property type="entry name" value="ATPase_P-typ_transduc_dom_A_sf"/>
</dbReference>
<feature type="transmembrane region" description="Helical" evidence="14">
    <location>
        <begin position="420"/>
        <end position="447"/>
    </location>
</feature>
<feature type="binding site" evidence="12">
    <location>
        <position position="797"/>
    </location>
    <ligand>
        <name>ATP</name>
        <dbReference type="ChEBI" id="CHEBI:30616"/>
    </ligand>
</feature>
<feature type="binding site" evidence="13">
    <location>
        <position position="490"/>
    </location>
    <ligand>
        <name>Mg(2+)</name>
        <dbReference type="ChEBI" id="CHEBI:18420"/>
    </ligand>
</feature>
<proteinExistence type="inferred from homology"/>
<dbReference type="SUPFAM" id="SSF81653">
    <property type="entry name" value="Calcium ATPase, transduction domain A"/>
    <property type="match status" value="1"/>
</dbReference>
<protein>
    <recommendedName>
        <fullName evidence="14">Phospholipid-transporting ATPase</fullName>
        <ecNumber evidence="14">7.6.2.1</ecNumber>
    </recommendedName>
</protein>
<dbReference type="PANTHER" id="PTHR24092:SF150">
    <property type="entry name" value="PHOSPHOLIPID-TRANSPORTING ATPASE"/>
    <property type="match status" value="1"/>
</dbReference>
<dbReference type="PRINTS" id="PR00119">
    <property type="entry name" value="CATATPASE"/>
</dbReference>
<evidence type="ECO:0000256" key="3">
    <source>
        <dbReference type="ARBA" id="ARBA00022692"/>
    </source>
</evidence>
<evidence type="ECO:0000256" key="6">
    <source>
        <dbReference type="ARBA" id="ARBA00022840"/>
    </source>
</evidence>
<dbReference type="InterPro" id="IPR044492">
    <property type="entry name" value="P_typ_ATPase_HD_dom"/>
</dbReference>
<dbReference type="Gene3D" id="2.70.150.10">
    <property type="entry name" value="Calcium-transporting ATPase, cytoplasmic transduction domain A"/>
    <property type="match status" value="2"/>
</dbReference>
<comment type="cofactor">
    <cofactor evidence="13">
        <name>Mg(2+)</name>
        <dbReference type="ChEBI" id="CHEBI:18420"/>
    </cofactor>
</comment>
<dbReference type="Pfam" id="PF00122">
    <property type="entry name" value="E1-E2_ATPase"/>
    <property type="match status" value="1"/>
</dbReference>
<evidence type="ECO:0000256" key="10">
    <source>
        <dbReference type="ARBA" id="ARBA00023136"/>
    </source>
</evidence>
<dbReference type="GO" id="GO:0140326">
    <property type="term" value="F:ATPase-coupled intramembrane lipid transporter activity"/>
    <property type="evidence" value="ECO:0007669"/>
    <property type="project" value="UniProtKB-EC"/>
</dbReference>
<dbReference type="InterPro" id="IPR023214">
    <property type="entry name" value="HAD_sf"/>
</dbReference>
<feature type="domain" description="P-type ATPase C-terminal" evidence="17">
    <location>
        <begin position="976"/>
        <end position="1019"/>
    </location>
</feature>
<dbReference type="Pfam" id="PF16209">
    <property type="entry name" value="PhoLip_ATPase_N"/>
    <property type="match status" value="1"/>
</dbReference>
<feature type="binding site" evidence="12">
    <location>
        <position position="928"/>
    </location>
    <ligand>
        <name>ATP</name>
        <dbReference type="ChEBI" id="CHEBI:30616"/>
    </ligand>
</feature>
<dbReference type="EMBL" id="BDSA01000001">
    <property type="protein sequence ID" value="GBE58800.1"/>
    <property type="molecule type" value="Genomic_DNA"/>
</dbReference>
<feature type="binding site" evidence="12">
    <location>
        <position position="489"/>
    </location>
    <ligand>
        <name>ATP</name>
        <dbReference type="ChEBI" id="CHEBI:30616"/>
    </ligand>
</feature>
<feature type="binding site" evidence="12">
    <location>
        <position position="796"/>
    </location>
    <ligand>
        <name>ATP</name>
        <dbReference type="ChEBI" id="CHEBI:30616"/>
    </ligand>
</feature>
<sequence length="1204" mass="135236">MWSWLSRFIGREESEPYEGRVYLVTNYSEHRGTVYEPFYVPSQDSFIVKQWRRLVEFFSRCFRRNNDDSTLSTEAAADEANRLAFLRGSRRSNFIRTTKYSLLSFLPRVLFFQMTRVGNLIFLGVSFLQLIKEVSDSNGLPTYLIPVVFVVVVCMARELVSDLTRWQNDKQENGRTVHVFRDGKLQQMKQQDICVGDIVKVHAYEYFPSDLVLLNCCDEHGVCNIETKNADGESNVKYKHVIPKLAALFRNDEEAARTQIKIVCEPPSDNLHTFSGMAYYSNDDVEEIQARRLKRLHSMPSVSGEDSAVSLSDISTKIHKVQLQFDQLLLRGTSMVNTQWAYCVAVYVGHQTRLLNGSTGSSKRKNSKLESIYQRNMSTVMMIMFGCVLISALIGVYWLITTSYQHDYLHLISAGGAWRSFLVACGSMMLLLAAMIPVDLIILWEIVRMVESWQIRWNAEMVSDGKRAESRSDQLIEDLAHITHIYTDKTGTLTQNAMTLKALGFGAVGKVSPPWWGEQFWAMYSNQTPEMRKTLREFVLVCSLCQSVVIHKENGEEIKRRPERVLKTVDGTARLVAIDNVPIQYDAPSPDELALVNGMAELGCVFSNRRTVTEIDISLVTPEAQQLMLSKEDYALWLASKEDGYVPTLRFTILDAIAFDSNRKCMSVVVEDGDGRILTLCKGADSALLSLLRGTQRIKVPNLEEQLHDFATVGLRTLVFAVRELSASEYRVWHDAYSTALLAGEGRDDAISSIVADLERDMKLVGCSGIEDLLQEEVGDVIGDLKEAGILIWVLTGDKLETALSIGRSTNILDEDTCNAILSDPDPAAVSTEIAMHILNCVGASRSGSEADLPIIQSGFCAPCDDDLPDIQERKRRSSAPEFAKFCVTVTGEVLQTVYANEDLKAQFFRLAQLAGVVIACRMTHKQKFLLTRDNSKLNAYGTSLAIGDGANDVDMILTADVGVGIDGREGHQACRSADFTIAEFRFLRQLLFVHGREALRKNKFLLYYCIFRNFSFSFRRERVQRMEQADYQFVLHVLPPDVLRDTGSGGAAHSADSLPHPLQHVEHEAREPAGALPDQEPGIQLAVQTLAPPPGGAPRSVRPRYVLEFPARRPVAVGVRDADHSELHQHERRQHRERLRAELRLRPVFAGDVRAPRAGRERDRLPRLQELVLPEPLLGLGGDCDTAYLLDHRELGSRVCVCA</sequence>
<dbReference type="InterPro" id="IPR023298">
    <property type="entry name" value="ATPase_P-typ_TM_dom_sf"/>
</dbReference>
<evidence type="ECO:0000259" key="17">
    <source>
        <dbReference type="Pfam" id="PF16212"/>
    </source>
</evidence>
<keyword evidence="8 14" id="KW-1278">Translocase</keyword>
<comment type="subcellular location">
    <subcellularLocation>
        <location evidence="2">Endomembrane system</location>
    </subcellularLocation>
    <subcellularLocation>
        <location evidence="1 14">Membrane</location>
        <topology evidence="1 14">Multi-pass membrane protein</topology>
    </subcellularLocation>
</comment>
<keyword evidence="6 12" id="KW-0067">ATP-binding</keyword>
<dbReference type="SFLD" id="SFLDS00003">
    <property type="entry name" value="Haloacid_Dehalogenase"/>
    <property type="match status" value="1"/>
</dbReference>
<dbReference type="GeneID" id="39872570"/>
<feature type="binding site" evidence="13">
    <location>
        <position position="949"/>
    </location>
    <ligand>
        <name>Mg(2+)</name>
        <dbReference type="ChEBI" id="CHEBI:18420"/>
    </ligand>
</feature>
<dbReference type="VEuPathDB" id="PiroplasmaDB:BOVATA_002930"/>
<keyword evidence="3 14" id="KW-0812">Transmembrane</keyword>
<feature type="binding site" evidence="12">
    <location>
        <position position="952"/>
    </location>
    <ligand>
        <name>ATP</name>
        <dbReference type="ChEBI" id="CHEBI:30616"/>
    </ligand>
</feature>
<dbReference type="Pfam" id="PF16212">
    <property type="entry name" value="PhoLip_ATPase_C"/>
    <property type="match status" value="1"/>
</dbReference>
<comment type="catalytic activity">
    <reaction evidence="14">
        <text>ATP + H2O + phospholipidSide 1 = ADP + phosphate + phospholipidSide 2.</text>
        <dbReference type="EC" id="7.6.2.1"/>
    </reaction>
</comment>
<feature type="binding site" evidence="12">
    <location>
        <position position="682"/>
    </location>
    <ligand>
        <name>ATP</name>
        <dbReference type="ChEBI" id="CHEBI:30616"/>
    </ligand>
</feature>
<keyword evidence="9 14" id="KW-1133">Transmembrane helix</keyword>
<dbReference type="InterPro" id="IPR059000">
    <property type="entry name" value="ATPase_P-type_domA"/>
</dbReference>
<dbReference type="InterPro" id="IPR018303">
    <property type="entry name" value="ATPase_P-typ_P_site"/>
</dbReference>
<dbReference type="InterPro" id="IPR036412">
    <property type="entry name" value="HAD-like_sf"/>
</dbReference>
<dbReference type="SFLD" id="SFLDG00002">
    <property type="entry name" value="C1.7:_P-type_atpase_like"/>
    <property type="match status" value="1"/>
</dbReference>
<dbReference type="InterPro" id="IPR032631">
    <property type="entry name" value="P-type_ATPase_N"/>
</dbReference>
<dbReference type="InterPro" id="IPR023299">
    <property type="entry name" value="ATPase_P-typ_cyto_dom_N"/>
</dbReference>
<evidence type="ECO:0000256" key="14">
    <source>
        <dbReference type="RuleBase" id="RU362033"/>
    </source>
</evidence>
<dbReference type="OrthoDB" id="377733at2759"/>
<organism evidence="18 19">
    <name type="scientific">Babesia ovata</name>
    <dbReference type="NCBI Taxonomy" id="189622"/>
    <lineage>
        <taxon>Eukaryota</taxon>
        <taxon>Sar</taxon>
        <taxon>Alveolata</taxon>
        <taxon>Apicomplexa</taxon>
        <taxon>Aconoidasida</taxon>
        <taxon>Piroplasmida</taxon>
        <taxon>Babesiidae</taxon>
        <taxon>Babesia</taxon>
    </lineage>
</organism>
<dbReference type="Pfam" id="PF13246">
    <property type="entry name" value="Cation_ATPase"/>
    <property type="match status" value="1"/>
</dbReference>
<keyword evidence="5 12" id="KW-0547">Nucleotide-binding</keyword>
<evidence type="ECO:0000259" key="16">
    <source>
        <dbReference type="Pfam" id="PF16209"/>
    </source>
</evidence>
<dbReference type="GO" id="GO:0005524">
    <property type="term" value="F:ATP binding"/>
    <property type="evidence" value="ECO:0007669"/>
    <property type="project" value="UniProtKB-UniRule"/>
</dbReference>
<dbReference type="PANTHER" id="PTHR24092">
    <property type="entry name" value="PROBABLE PHOSPHOLIPID-TRANSPORTING ATPASE"/>
    <property type="match status" value="1"/>
</dbReference>
<evidence type="ECO:0000259" key="15">
    <source>
        <dbReference type="Pfam" id="PF00122"/>
    </source>
</evidence>
<keyword evidence="4 13" id="KW-0479">Metal-binding</keyword>
<keyword evidence="19" id="KW-1185">Reference proteome</keyword>
<evidence type="ECO:0000256" key="7">
    <source>
        <dbReference type="ARBA" id="ARBA00022842"/>
    </source>
</evidence>